<dbReference type="GO" id="GO:0005506">
    <property type="term" value="F:iron ion binding"/>
    <property type="evidence" value="ECO:0007669"/>
    <property type="project" value="InterPro"/>
</dbReference>
<organism evidence="3 4">
    <name type="scientific">Gemmatimonas aurantiaca</name>
    <dbReference type="NCBI Taxonomy" id="173480"/>
    <lineage>
        <taxon>Bacteria</taxon>
        <taxon>Pseudomonadati</taxon>
        <taxon>Gemmatimonadota</taxon>
        <taxon>Gemmatimonadia</taxon>
        <taxon>Gemmatimonadales</taxon>
        <taxon>Gemmatimonadaceae</taxon>
        <taxon>Gemmatimonas</taxon>
    </lineage>
</organism>
<dbReference type="GO" id="GO:0016226">
    <property type="term" value="P:iron-sulfur cluster assembly"/>
    <property type="evidence" value="ECO:0007669"/>
    <property type="project" value="InterPro"/>
</dbReference>
<evidence type="ECO:0000259" key="2">
    <source>
        <dbReference type="Pfam" id="PF01592"/>
    </source>
</evidence>
<accession>A0A3D4VC62</accession>
<dbReference type="CDD" id="cd06664">
    <property type="entry name" value="IscU_like"/>
    <property type="match status" value="1"/>
</dbReference>
<feature type="compositionally biased region" description="Polar residues" evidence="1">
    <location>
        <begin position="1"/>
        <end position="13"/>
    </location>
</feature>
<proteinExistence type="predicted"/>
<reference evidence="3 4" key="1">
    <citation type="journal article" date="2018" name="Nat. Biotechnol.">
        <title>A standardized bacterial taxonomy based on genome phylogeny substantially revises the tree of life.</title>
        <authorList>
            <person name="Parks D.H."/>
            <person name="Chuvochina M."/>
            <person name="Waite D.W."/>
            <person name="Rinke C."/>
            <person name="Skarshewski A."/>
            <person name="Chaumeil P.A."/>
            <person name="Hugenholtz P."/>
        </authorList>
    </citation>
    <scope>NUCLEOTIDE SEQUENCE [LARGE SCALE GENOMIC DNA]</scope>
    <source>
        <strain evidence="3">UBA8844</strain>
    </source>
</reference>
<evidence type="ECO:0000313" key="3">
    <source>
        <dbReference type="EMBL" id="HCT57917.1"/>
    </source>
</evidence>
<comment type="caution">
    <text evidence="3">The sequence shown here is derived from an EMBL/GenBank/DDBJ whole genome shotgun (WGS) entry which is preliminary data.</text>
</comment>
<sequence>MSPTWTPWSAPSRQRSHCSRPRPELPASVRVSGKASSASIAAMYQEALLAHHRAPHNRRDMPDANASAVFKNPVCGDEIQVFVRVDGGHLVDVSFTGRGCSIATASASMMTDAVMGLSVSEAQGLSAALERTLVSPDETVALPDVLVPLRSVAPFPGRHGCVRMAWQALHQAVQNATE</sequence>
<name>A0A3D4VC62_9BACT</name>
<dbReference type="NCBIfam" id="TIGR01994">
    <property type="entry name" value="SUF_scaf_2"/>
    <property type="match status" value="1"/>
</dbReference>
<gene>
    <name evidence="3" type="ORF">DGD08_12005</name>
</gene>
<dbReference type="EMBL" id="DPIY01000010">
    <property type="protein sequence ID" value="HCT57917.1"/>
    <property type="molecule type" value="Genomic_DNA"/>
</dbReference>
<evidence type="ECO:0000256" key="1">
    <source>
        <dbReference type="SAM" id="MobiDB-lite"/>
    </source>
</evidence>
<feature type="region of interest" description="Disordered" evidence="1">
    <location>
        <begin position="1"/>
        <end position="31"/>
    </location>
</feature>
<dbReference type="GO" id="GO:0051536">
    <property type="term" value="F:iron-sulfur cluster binding"/>
    <property type="evidence" value="ECO:0007669"/>
    <property type="project" value="InterPro"/>
</dbReference>
<dbReference type="AlphaFoldDB" id="A0A3D4VC62"/>
<dbReference type="Pfam" id="PF01592">
    <property type="entry name" value="NifU_N"/>
    <property type="match status" value="1"/>
</dbReference>
<dbReference type="Gene3D" id="3.90.1010.10">
    <property type="match status" value="1"/>
</dbReference>
<dbReference type="InterPro" id="IPR002871">
    <property type="entry name" value="NIF_FeS_clus_asmbl_NifU_N"/>
</dbReference>
<evidence type="ECO:0000313" key="4">
    <source>
        <dbReference type="Proteomes" id="UP000264071"/>
    </source>
</evidence>
<dbReference type="SUPFAM" id="SSF82649">
    <property type="entry name" value="SufE/NifU"/>
    <property type="match status" value="1"/>
</dbReference>
<feature type="domain" description="NIF system FeS cluster assembly NifU N-terminal" evidence="2">
    <location>
        <begin position="43"/>
        <end position="135"/>
    </location>
</feature>
<dbReference type="Proteomes" id="UP000264071">
    <property type="component" value="Unassembled WGS sequence"/>
</dbReference>
<dbReference type="PANTHER" id="PTHR10093">
    <property type="entry name" value="IRON-SULFUR CLUSTER ASSEMBLY ENZYME NIFU HOMOLOG"/>
    <property type="match status" value="1"/>
</dbReference>
<protein>
    <submittedName>
        <fullName evidence="3">SUF system NifU family Fe-S cluster assembly protein</fullName>
    </submittedName>
</protein>